<evidence type="ECO:0000313" key="8">
    <source>
        <dbReference type="Proteomes" id="UP000823749"/>
    </source>
</evidence>
<evidence type="ECO:0000256" key="4">
    <source>
        <dbReference type="ARBA" id="ARBA00023242"/>
    </source>
</evidence>
<evidence type="ECO:0000256" key="3">
    <source>
        <dbReference type="ARBA" id="ARBA00022833"/>
    </source>
</evidence>
<dbReference type="GO" id="GO:0000245">
    <property type="term" value="P:spliceosomal complex assembly"/>
    <property type="evidence" value="ECO:0007669"/>
    <property type="project" value="TreeGrafter"/>
</dbReference>
<dbReference type="GO" id="GO:0005686">
    <property type="term" value="C:U2 snRNP"/>
    <property type="evidence" value="ECO:0007669"/>
    <property type="project" value="TreeGrafter"/>
</dbReference>
<reference evidence="7" key="1">
    <citation type="submission" date="2020-08" db="EMBL/GenBank/DDBJ databases">
        <title>Plant Genome Project.</title>
        <authorList>
            <person name="Zhang R.-G."/>
        </authorList>
    </citation>
    <scope>NUCLEOTIDE SEQUENCE</scope>
    <source>
        <strain evidence="7">WSP0</strain>
        <tissue evidence="7">Leaf</tissue>
    </source>
</reference>
<dbReference type="PANTHER" id="PTHR23205">
    <property type="entry name" value="SPLICING FACTOR 3A SUBUNIT 2"/>
    <property type="match status" value="1"/>
</dbReference>
<proteinExistence type="predicted"/>
<keyword evidence="1" id="KW-0479">Metal-binding</keyword>
<dbReference type="Pfam" id="PF16835">
    <property type="entry name" value="SF3A2"/>
    <property type="match status" value="1"/>
</dbReference>
<sequence length="244" mass="28294">MENQEEQKQRRRTKNERKQQRRREEYSLAAAASNYGDELLQSKAGSESKLTDIELKSVTQGFLGMDGRKTLDISLLLSYFISISPLRSCFIVIEYPEIEDNAKPRHRFMSSFEQRVQSFDKRYQYLLFAAEPYEIIAFKAFHSQSSGYLILLVDYYCINHNGSCCLYCYCRYLETDGRTRLCPIIVSTMFLSAIARCTSSDGVFYWLAHDHGAGFMHICVIRTSEELFESIPLPGIFRLNREAN</sequence>
<dbReference type="GO" id="GO:0008270">
    <property type="term" value="F:zinc ion binding"/>
    <property type="evidence" value="ECO:0007669"/>
    <property type="project" value="UniProtKB-KW"/>
</dbReference>
<keyword evidence="3" id="KW-0862">Zinc</keyword>
<evidence type="ECO:0000313" key="7">
    <source>
        <dbReference type="EMBL" id="KAG5527730.1"/>
    </source>
</evidence>
<keyword evidence="8" id="KW-1185">Reference proteome</keyword>
<comment type="caution">
    <text evidence="7">The sequence shown here is derived from an EMBL/GenBank/DDBJ whole genome shotgun (WGS) entry which is preliminary data.</text>
</comment>
<dbReference type="AlphaFoldDB" id="A0AAV6IM05"/>
<organism evidence="7 8">
    <name type="scientific">Rhododendron griersonianum</name>
    <dbReference type="NCBI Taxonomy" id="479676"/>
    <lineage>
        <taxon>Eukaryota</taxon>
        <taxon>Viridiplantae</taxon>
        <taxon>Streptophyta</taxon>
        <taxon>Embryophyta</taxon>
        <taxon>Tracheophyta</taxon>
        <taxon>Spermatophyta</taxon>
        <taxon>Magnoliopsida</taxon>
        <taxon>eudicotyledons</taxon>
        <taxon>Gunneridae</taxon>
        <taxon>Pentapetalae</taxon>
        <taxon>asterids</taxon>
        <taxon>Ericales</taxon>
        <taxon>Ericaceae</taxon>
        <taxon>Ericoideae</taxon>
        <taxon>Rhodoreae</taxon>
        <taxon>Rhododendron</taxon>
    </lineage>
</organism>
<name>A0AAV6IM05_9ERIC</name>
<feature type="region of interest" description="Disordered" evidence="5">
    <location>
        <begin position="1"/>
        <end position="25"/>
    </location>
</feature>
<dbReference type="PANTHER" id="PTHR23205:SF0">
    <property type="entry name" value="SPLICING FACTOR 3A SUBUNIT 2"/>
    <property type="match status" value="1"/>
</dbReference>
<dbReference type="EMBL" id="JACTNZ010000010">
    <property type="protein sequence ID" value="KAG5527730.1"/>
    <property type="molecule type" value="Genomic_DNA"/>
</dbReference>
<feature type="domain" description="SF3A2" evidence="6">
    <location>
        <begin position="88"/>
        <end position="139"/>
    </location>
</feature>
<feature type="compositionally biased region" description="Basic and acidic residues" evidence="5">
    <location>
        <begin position="16"/>
        <end position="25"/>
    </location>
</feature>
<dbReference type="Proteomes" id="UP000823749">
    <property type="component" value="Chromosome 10"/>
</dbReference>
<evidence type="ECO:0000256" key="2">
    <source>
        <dbReference type="ARBA" id="ARBA00022771"/>
    </source>
</evidence>
<dbReference type="InterPro" id="IPR052092">
    <property type="entry name" value="SF3A2"/>
</dbReference>
<keyword evidence="4" id="KW-0539">Nucleus</keyword>
<dbReference type="Gene3D" id="2.60.40.2690">
    <property type="match status" value="1"/>
</dbReference>
<dbReference type="GO" id="GO:0071004">
    <property type="term" value="C:U2-type prespliceosome"/>
    <property type="evidence" value="ECO:0007669"/>
    <property type="project" value="TreeGrafter"/>
</dbReference>
<evidence type="ECO:0000259" key="6">
    <source>
        <dbReference type="Pfam" id="PF16835"/>
    </source>
</evidence>
<accession>A0AAV6IM05</accession>
<keyword evidence="2" id="KW-0863">Zinc-finger</keyword>
<evidence type="ECO:0000256" key="1">
    <source>
        <dbReference type="ARBA" id="ARBA00022723"/>
    </source>
</evidence>
<dbReference type="InterPro" id="IPR031781">
    <property type="entry name" value="SF3A2_dom"/>
</dbReference>
<protein>
    <recommendedName>
        <fullName evidence="6">SF3A2 domain-containing protein</fullName>
    </recommendedName>
</protein>
<evidence type="ECO:0000256" key="5">
    <source>
        <dbReference type="SAM" id="MobiDB-lite"/>
    </source>
</evidence>
<gene>
    <name evidence="7" type="ORF">RHGRI_028610</name>
</gene>
<dbReference type="GO" id="GO:0071013">
    <property type="term" value="C:catalytic step 2 spliceosome"/>
    <property type="evidence" value="ECO:0007669"/>
    <property type="project" value="TreeGrafter"/>
</dbReference>